<evidence type="ECO:0000313" key="17">
    <source>
        <dbReference type="Proteomes" id="UP001194746"/>
    </source>
</evidence>
<evidence type="ECO:0000256" key="9">
    <source>
        <dbReference type="ARBA" id="ARBA00025661"/>
    </source>
</evidence>
<comment type="similarity">
    <text evidence="2 11">Belongs to the Mediator complex subunit 13 family.</text>
</comment>
<dbReference type="Pfam" id="PF11597">
    <property type="entry name" value="Med13_N"/>
    <property type="match status" value="1"/>
</dbReference>
<feature type="compositionally biased region" description="Basic and acidic residues" evidence="12">
    <location>
        <begin position="418"/>
        <end position="427"/>
    </location>
</feature>
<evidence type="ECO:0000256" key="11">
    <source>
        <dbReference type="RuleBase" id="RU364134"/>
    </source>
</evidence>
<name>A0AAD4CKN0_ASPNN</name>
<evidence type="ECO:0000313" key="16">
    <source>
        <dbReference type="EMBL" id="KAF9888196.1"/>
    </source>
</evidence>
<feature type="region of interest" description="Disordered" evidence="12">
    <location>
        <begin position="733"/>
        <end position="815"/>
    </location>
</feature>
<keyword evidence="17" id="KW-1185">Reference proteome</keyword>
<feature type="domain" description="Mediator complex subunit Med13 C-terminal" evidence="13">
    <location>
        <begin position="1163"/>
        <end position="1477"/>
    </location>
</feature>
<evidence type="ECO:0000259" key="14">
    <source>
        <dbReference type="Pfam" id="PF11597"/>
    </source>
</evidence>
<comment type="function">
    <text evidence="9 11">Component of the SRB8-11 complex. The SRB8-11 complex is a regulatory module of the Mediator complex which is itself involved in regulation of basal and activated RNA polymerase II-dependent transcription. The SRB8-11 complex may be involved in the transcriptional repression of a subset of genes regulated by Mediator. It may inhibit the association of the Mediator complex with RNA polymerase II to form the holoenzyme complex.</text>
</comment>
<feature type="region of interest" description="Disordered" evidence="12">
    <location>
        <begin position="453"/>
        <end position="472"/>
    </location>
</feature>
<feature type="region of interest" description="Disordered" evidence="12">
    <location>
        <begin position="401"/>
        <end position="428"/>
    </location>
</feature>
<keyword evidence="8 11" id="KW-0539">Nucleus</keyword>
<evidence type="ECO:0000256" key="2">
    <source>
        <dbReference type="ARBA" id="ARBA00009354"/>
    </source>
</evidence>
<comment type="subunit">
    <text evidence="11">Component of the SRB8-11 complex, which itself associates with the Mediator complex.</text>
</comment>
<feature type="domain" description="MID" evidence="15">
    <location>
        <begin position="985"/>
        <end position="1153"/>
    </location>
</feature>
<evidence type="ECO:0000256" key="3">
    <source>
        <dbReference type="ARBA" id="ARBA00019618"/>
    </source>
</evidence>
<dbReference type="Proteomes" id="UP001194746">
    <property type="component" value="Unassembled WGS sequence"/>
</dbReference>
<keyword evidence="7 11" id="KW-0804">Transcription</keyword>
<keyword evidence="5 11" id="KW-0805">Transcription regulation</keyword>
<feature type="domain" description="Mediator complex subunit Med13 N-terminal" evidence="14">
    <location>
        <begin position="1"/>
        <end position="369"/>
    </location>
</feature>
<feature type="region of interest" description="Disordered" evidence="12">
    <location>
        <begin position="918"/>
        <end position="953"/>
    </location>
</feature>
<feature type="compositionally biased region" description="Polar residues" evidence="12">
    <location>
        <begin position="613"/>
        <end position="635"/>
    </location>
</feature>
<reference evidence="16" key="1">
    <citation type="journal article" date="2019" name="Beilstein J. Org. Chem.">
        <title>Nanangenines: drimane sesquiterpenoids as the dominant metabolite cohort of a novel Australian fungus, Aspergillus nanangensis.</title>
        <authorList>
            <person name="Lacey H.J."/>
            <person name="Gilchrist C.L.M."/>
            <person name="Crombie A."/>
            <person name="Kalaitzis J.A."/>
            <person name="Vuong D."/>
            <person name="Rutledge P.J."/>
            <person name="Turner P."/>
            <person name="Pitt J.I."/>
            <person name="Lacey E."/>
            <person name="Chooi Y.H."/>
            <person name="Piggott A.M."/>
        </authorList>
    </citation>
    <scope>NUCLEOTIDE SEQUENCE</scope>
    <source>
        <strain evidence="16">MST-FP2251</strain>
    </source>
</reference>
<dbReference type="GO" id="GO:0003713">
    <property type="term" value="F:transcription coactivator activity"/>
    <property type="evidence" value="ECO:0007669"/>
    <property type="project" value="TreeGrafter"/>
</dbReference>
<sequence>MDFPGASITNIRVIDGFSNIYYRIYTEEQSIPNVPGEANAYTILRHLSRLKDLELKLRNLDCLVASISRRLGLWVFSATPDFESLSPLCANDGKDDQGRLLIGSSALKVSASGSVLSSDLVKTLSTDSPNSGVNSAGPQRPQNAPNSSRRTDTYGSSALMYALFVSAVTGALNLQLIRRHNAIPLGPRTLFTIVDGDCSVEPGITNKDPSSRPCLSTLQVQLTAIGKITVSFQTISQPGLTRLRQPGDSFTDVKGVIPGTDIWLSPSGTIARLVSTNPTVLNTSSPHPSTHFKNDMITADPKQWQANVLNWLQNFGLDVESADDILWVEVEVWEPFYSRLAGETWRPNDSSSTIPLKRILWPDIYCFRRVKSVTTELANWVEGETDDPLSFAQIWHGKHLPKLKEPSPKSPPGQQNNETKDLDHFDNSDFPEGIESLSRLSQYPELQTASLVYPTPPDGATALGSNPTLPTDGFVDYSDPGSSAMQNHGNLKSLEQLPNHSGHNSTEFGSSTGLLVGSGLYDTNMDDDLFGDMNERDFGAKGITDADFSFFDDPGFDNLDADAPDRDAQKMLDLMDPGESTNQPAYVENVFPEEPPQPKTPAQQMNLPQIVTSDNMPTSQHAETPTNNSPMNYSPHSEKKQPISPPLSPVEVKRILFPGSNEESPRLSRKGKAQSYYNPIAFKKDMSAWDEKYGAYGKFGFALAGPSASKEPAKSMGDIPTIGLPRRIRKSVATSVSTKGIDEHNSPSSVIGQQEISCSDSYSDTSDDSDDNILEREASSAIISSRKRKRARSNSGGSQALSQAKSPGEVNQGSPAPRAEFSIFLGNFLSTSSDWSMAGYFSFQENQVFPVLPAKDVQVQIAQLLVDQVTQSSLDHKFDGACSLANLDTGACSIRTFLEDSAFMGGIERLDLNSFVSLQDNTDPSPTPNGTSSRSVQRKDTLKGSMSKLPPPHLRIRRGKEYLEALPPTVFFWETFSLEPAHGPKDVSAYCIHPSIALDAADAFLERLGSLYSSCNLGKHTRGDRSSTFDRGLGSWDVGSEEVPDYDSAMQCLKGICEELGAALLKSPPSKDNLVIYIINPFSHAAGLADICSAFWSLFQKYVADADKQNLSLDELVLQIVPIDFILSTESLVIPPQTQYLNLALEVYSRCPPGDMQSSLVNCAPPVLIADPLPKSIHFRLASERTSPLQEGKCLHIASSRSQDQRWITVAWSDNTGTLQRTMSYNLRFRNAGAYRSLQDVRCEIWGATKDIIERIQARWRIAIVNSDPVDQDEVDSWTNLVDQHNKTSAVPIELTILGVNAASDLCLEPPILPIPMSVFNPQTSSTPIATPNPSSNVLSPDQTFNASTPPSGTYGAANAPTPSESALESESESLVADICDETWGVTLSHRLNSSPHLMDFRPALASGYLIRRKGATDGDGMYTMSVNLIYTQRPTSSYEALLREILQMYRDLATLARIRGTRTVQHSAMPWHIATAIQAQETLSQVM</sequence>
<evidence type="ECO:0000256" key="12">
    <source>
        <dbReference type="SAM" id="MobiDB-lite"/>
    </source>
</evidence>
<protein>
    <recommendedName>
        <fullName evidence="3 11">Mediator of RNA polymerase II transcription subunit 13</fullName>
    </recommendedName>
    <alternativeName>
        <fullName evidence="10 11">Mediator complex subunit 13</fullName>
    </alternativeName>
</protein>
<feature type="compositionally biased region" description="Polar residues" evidence="12">
    <location>
        <begin position="1324"/>
        <end position="1352"/>
    </location>
</feature>
<feature type="region of interest" description="Disordered" evidence="12">
    <location>
        <begin position="126"/>
        <end position="151"/>
    </location>
</feature>
<dbReference type="PANTHER" id="PTHR48249:SF3">
    <property type="entry name" value="MEDIATOR OF RNA POLYMERASE II TRANSCRIPTION SUBUNIT 13"/>
    <property type="match status" value="1"/>
</dbReference>
<feature type="compositionally biased region" description="Polar residues" evidence="12">
    <location>
        <begin position="918"/>
        <end position="935"/>
    </location>
</feature>
<comment type="subcellular location">
    <subcellularLocation>
        <location evidence="1 11">Nucleus</location>
    </subcellularLocation>
</comment>
<evidence type="ECO:0000259" key="13">
    <source>
        <dbReference type="Pfam" id="PF06333"/>
    </source>
</evidence>
<dbReference type="InterPro" id="IPR041285">
    <property type="entry name" value="MID_MedPIWI"/>
</dbReference>
<feature type="compositionally biased region" description="Polar residues" evidence="12">
    <location>
        <begin position="794"/>
        <end position="814"/>
    </location>
</feature>
<dbReference type="EMBL" id="VCAU01000050">
    <property type="protein sequence ID" value="KAF9888196.1"/>
    <property type="molecule type" value="Genomic_DNA"/>
</dbReference>
<feature type="region of interest" description="Disordered" evidence="12">
    <location>
        <begin position="1324"/>
        <end position="1372"/>
    </location>
</feature>
<organism evidence="16 17">
    <name type="scientific">Aspergillus nanangensis</name>
    <dbReference type="NCBI Taxonomy" id="2582783"/>
    <lineage>
        <taxon>Eukaryota</taxon>
        <taxon>Fungi</taxon>
        <taxon>Dikarya</taxon>
        <taxon>Ascomycota</taxon>
        <taxon>Pezizomycotina</taxon>
        <taxon>Eurotiomycetes</taxon>
        <taxon>Eurotiomycetidae</taxon>
        <taxon>Eurotiales</taxon>
        <taxon>Aspergillaceae</taxon>
        <taxon>Aspergillus</taxon>
        <taxon>Aspergillus subgen. Circumdati</taxon>
    </lineage>
</organism>
<dbReference type="GO" id="GO:0016592">
    <property type="term" value="C:mediator complex"/>
    <property type="evidence" value="ECO:0007669"/>
    <property type="project" value="InterPro"/>
</dbReference>
<accession>A0AAD4CKN0</accession>
<dbReference type="Pfam" id="PF18296">
    <property type="entry name" value="MID_MedPIWI"/>
    <property type="match status" value="1"/>
</dbReference>
<evidence type="ECO:0000256" key="8">
    <source>
        <dbReference type="ARBA" id="ARBA00023242"/>
    </source>
</evidence>
<feature type="compositionally biased region" description="Polar residues" evidence="12">
    <location>
        <begin position="746"/>
        <end position="756"/>
    </location>
</feature>
<evidence type="ECO:0000256" key="10">
    <source>
        <dbReference type="ARBA" id="ARBA00032008"/>
    </source>
</evidence>
<evidence type="ECO:0000256" key="4">
    <source>
        <dbReference type="ARBA" id="ARBA00022491"/>
    </source>
</evidence>
<dbReference type="InterPro" id="IPR021643">
    <property type="entry name" value="Mediator_Med13_N"/>
</dbReference>
<keyword evidence="6 11" id="KW-0010">Activator</keyword>
<dbReference type="InterPro" id="IPR051139">
    <property type="entry name" value="Mediator_complx_sub13"/>
</dbReference>
<keyword evidence="4 11" id="KW-0678">Repressor</keyword>
<comment type="caution">
    <text evidence="16">The sequence shown here is derived from an EMBL/GenBank/DDBJ whole genome shotgun (WGS) entry which is preliminary data.</text>
</comment>
<reference evidence="16" key="2">
    <citation type="submission" date="2020-02" db="EMBL/GenBank/DDBJ databases">
        <authorList>
            <person name="Gilchrist C.L.M."/>
            <person name="Chooi Y.-H."/>
        </authorList>
    </citation>
    <scope>NUCLEOTIDE SEQUENCE</scope>
    <source>
        <strain evidence="16">MST-FP2251</strain>
    </source>
</reference>
<evidence type="ECO:0000259" key="15">
    <source>
        <dbReference type="Pfam" id="PF18296"/>
    </source>
</evidence>
<dbReference type="InterPro" id="IPR009401">
    <property type="entry name" value="Med13_C"/>
</dbReference>
<evidence type="ECO:0000256" key="7">
    <source>
        <dbReference type="ARBA" id="ARBA00023163"/>
    </source>
</evidence>
<feature type="region of interest" description="Disordered" evidence="12">
    <location>
        <begin position="613"/>
        <end position="646"/>
    </location>
</feature>
<proteinExistence type="inferred from homology"/>
<dbReference type="GO" id="GO:0045944">
    <property type="term" value="P:positive regulation of transcription by RNA polymerase II"/>
    <property type="evidence" value="ECO:0007669"/>
    <property type="project" value="TreeGrafter"/>
</dbReference>
<evidence type="ECO:0000256" key="5">
    <source>
        <dbReference type="ARBA" id="ARBA00023015"/>
    </source>
</evidence>
<dbReference type="PANTHER" id="PTHR48249">
    <property type="entry name" value="MEDIATOR OF RNA POLYMERASE II TRANSCRIPTION SUBUNIT 13"/>
    <property type="match status" value="1"/>
</dbReference>
<evidence type="ECO:0000256" key="6">
    <source>
        <dbReference type="ARBA" id="ARBA00023159"/>
    </source>
</evidence>
<dbReference type="Pfam" id="PF06333">
    <property type="entry name" value="Med13_C"/>
    <property type="match status" value="1"/>
</dbReference>
<evidence type="ECO:0000256" key="1">
    <source>
        <dbReference type="ARBA" id="ARBA00004123"/>
    </source>
</evidence>
<gene>
    <name evidence="16" type="primary">SSN2</name>
    <name evidence="16" type="ORF">FE257_009191</name>
</gene>